<dbReference type="OrthoDB" id="311329at2"/>
<dbReference type="AlphaFoldDB" id="A0A1I2FGQ6"/>
<protein>
    <submittedName>
        <fullName evidence="3">Alginate export</fullName>
    </submittedName>
</protein>
<proteinExistence type="predicted"/>
<evidence type="ECO:0000313" key="4">
    <source>
        <dbReference type="Proteomes" id="UP000199119"/>
    </source>
</evidence>
<name>A0A1I2FGQ6_9BURK</name>
<sequence>MTSIKQTRLSRTLMALSLPWMAQSAMAGYGFEAGDLKGELGLAAGASYVNARNVNFGSGRIDLRSTENGGPHVTWQEAFVKPSLTLNYMLRPDFDLLAGASVVGAKTFGDGDAGGFTRSSDGRVATEELYAGVRAGNWKFTAGRQNFMVGTGFIVMDGHLDIFKGGAYFLSPRSAFKDSAVLAWDGGALKTQAFSLKSDENFGNFRLTGGNLDFDFDGHVTLGAMAFKVNAPSGGRVQRDGMEVYNLRALQGKLPQIPALTFNAEYAIQRGSGGGVTYDASAWYGQVDYAFDDLPLKPVLSFRRARFSGDGDPADNKRQDWDSLSKGFTGWSTWLVGDIVGNYLLFNSNERVQQYSLKMQLSETLTLGGIYYQFWLDKPSYNGIPVSDRRFADEFAIYMDWTPTPNWYVSVSLNRTKPKAAARQAFGMNRDFTTLETYFNYRF</sequence>
<organism evidence="3 4">
    <name type="scientific">Paracidovorax wautersii</name>
    <dbReference type="NCBI Taxonomy" id="1177982"/>
    <lineage>
        <taxon>Bacteria</taxon>
        <taxon>Pseudomonadati</taxon>
        <taxon>Pseudomonadota</taxon>
        <taxon>Betaproteobacteria</taxon>
        <taxon>Burkholderiales</taxon>
        <taxon>Comamonadaceae</taxon>
        <taxon>Paracidovorax</taxon>
    </lineage>
</organism>
<dbReference type="EMBL" id="FONX01000010">
    <property type="protein sequence ID" value="SFF03780.1"/>
    <property type="molecule type" value="Genomic_DNA"/>
</dbReference>
<dbReference type="InterPro" id="IPR025388">
    <property type="entry name" value="Alginate_export_dom"/>
</dbReference>
<dbReference type="SUPFAM" id="SSF56935">
    <property type="entry name" value="Porins"/>
    <property type="match status" value="1"/>
</dbReference>
<keyword evidence="1" id="KW-0732">Signal</keyword>
<dbReference type="Proteomes" id="UP000199119">
    <property type="component" value="Unassembled WGS sequence"/>
</dbReference>
<evidence type="ECO:0000256" key="1">
    <source>
        <dbReference type="SAM" id="SignalP"/>
    </source>
</evidence>
<evidence type="ECO:0000313" key="3">
    <source>
        <dbReference type="EMBL" id="SFF03780.1"/>
    </source>
</evidence>
<accession>A0A1I2FGQ6</accession>
<dbReference type="Pfam" id="PF13372">
    <property type="entry name" value="Alginate_exp"/>
    <property type="match status" value="1"/>
</dbReference>
<gene>
    <name evidence="3" type="ORF">SAMN04489711_110130</name>
</gene>
<feature type="domain" description="Alginate export" evidence="2">
    <location>
        <begin position="251"/>
        <end position="378"/>
    </location>
</feature>
<dbReference type="RefSeq" id="WP_092940301.1">
    <property type="nucleotide sequence ID" value="NZ_FONX01000010.1"/>
</dbReference>
<feature type="chain" id="PRO_5011790208" evidence="1">
    <location>
        <begin position="28"/>
        <end position="443"/>
    </location>
</feature>
<feature type="signal peptide" evidence="1">
    <location>
        <begin position="1"/>
        <end position="27"/>
    </location>
</feature>
<keyword evidence="4" id="KW-1185">Reference proteome</keyword>
<dbReference type="STRING" id="1177982.SAMN04489711_110130"/>
<reference evidence="4" key="1">
    <citation type="submission" date="2016-10" db="EMBL/GenBank/DDBJ databases">
        <authorList>
            <person name="Varghese N."/>
            <person name="Submissions S."/>
        </authorList>
    </citation>
    <scope>NUCLEOTIDE SEQUENCE [LARGE SCALE GENOMIC DNA]</scope>
    <source>
        <strain evidence="4">DSM 27981</strain>
    </source>
</reference>
<evidence type="ECO:0000259" key="2">
    <source>
        <dbReference type="Pfam" id="PF13372"/>
    </source>
</evidence>